<feature type="transmembrane region" description="Helical" evidence="2">
    <location>
        <begin position="221"/>
        <end position="247"/>
    </location>
</feature>
<proteinExistence type="predicted"/>
<dbReference type="PANTHER" id="PTHR38122:SF1">
    <property type="entry name" value="GLYCOPROTEIN X"/>
    <property type="match status" value="1"/>
</dbReference>
<keyword evidence="4" id="KW-1185">Reference proteome</keyword>
<reference evidence="3" key="1">
    <citation type="submission" date="2023-06" db="EMBL/GenBank/DDBJ databases">
        <title>Genome-scale phylogeny and comparative genomics of the fungal order Sordariales.</title>
        <authorList>
            <consortium name="Lawrence Berkeley National Laboratory"/>
            <person name="Hensen N."/>
            <person name="Bonometti L."/>
            <person name="Westerberg I."/>
            <person name="Brannstrom I.O."/>
            <person name="Guillou S."/>
            <person name="Cros-Aarteil S."/>
            <person name="Calhoun S."/>
            <person name="Haridas S."/>
            <person name="Kuo A."/>
            <person name="Mondo S."/>
            <person name="Pangilinan J."/>
            <person name="Riley R."/>
            <person name="LaButti K."/>
            <person name="Andreopoulos B."/>
            <person name="Lipzen A."/>
            <person name="Chen C."/>
            <person name="Yanf M."/>
            <person name="Daum C."/>
            <person name="Ng V."/>
            <person name="Clum A."/>
            <person name="Steindorff A."/>
            <person name="Ohm R."/>
            <person name="Martin F."/>
            <person name="Silar P."/>
            <person name="Natvig D."/>
            <person name="Lalanne C."/>
            <person name="Gautier V."/>
            <person name="Ament-velasquez S.L."/>
            <person name="Kruys A."/>
            <person name="Hutchinson M.I."/>
            <person name="Powell A.J."/>
            <person name="Barry K."/>
            <person name="Miller A.N."/>
            <person name="Grigoriev I.V."/>
            <person name="Debuchy R."/>
            <person name="Gladieux P."/>
            <person name="Thoren M.H."/>
            <person name="Johannesson H."/>
        </authorList>
    </citation>
    <scope>NUCLEOTIDE SEQUENCE</scope>
    <source>
        <strain evidence="3">SMH3187-1</strain>
    </source>
</reference>
<feature type="region of interest" description="Disordered" evidence="1">
    <location>
        <begin position="187"/>
        <end position="207"/>
    </location>
</feature>
<dbReference type="PANTHER" id="PTHR38122">
    <property type="entry name" value="GLYCOPROTEIN X"/>
    <property type="match status" value="1"/>
</dbReference>
<dbReference type="AlphaFoldDB" id="A0AA40JZ09"/>
<dbReference type="EMBL" id="JAUKUD010000006">
    <property type="protein sequence ID" value="KAK0740490.1"/>
    <property type="molecule type" value="Genomic_DNA"/>
</dbReference>
<name>A0AA40JZ09_9PEZI</name>
<gene>
    <name evidence="3" type="ORF">B0T18DRAFT_210161</name>
</gene>
<evidence type="ECO:0000256" key="2">
    <source>
        <dbReference type="SAM" id="Phobius"/>
    </source>
</evidence>
<organism evidence="3 4">
    <name type="scientific">Schizothecium vesticola</name>
    <dbReference type="NCBI Taxonomy" id="314040"/>
    <lineage>
        <taxon>Eukaryota</taxon>
        <taxon>Fungi</taxon>
        <taxon>Dikarya</taxon>
        <taxon>Ascomycota</taxon>
        <taxon>Pezizomycotina</taxon>
        <taxon>Sordariomycetes</taxon>
        <taxon>Sordariomycetidae</taxon>
        <taxon>Sordariales</taxon>
        <taxon>Schizotheciaceae</taxon>
        <taxon>Schizothecium</taxon>
    </lineage>
</organism>
<feature type="compositionally biased region" description="Basic and acidic residues" evidence="1">
    <location>
        <begin position="258"/>
        <end position="268"/>
    </location>
</feature>
<keyword evidence="2" id="KW-0472">Membrane</keyword>
<feature type="compositionally biased region" description="Basic and acidic residues" evidence="1">
    <location>
        <begin position="306"/>
        <end position="319"/>
    </location>
</feature>
<keyword evidence="2" id="KW-0812">Transmembrane</keyword>
<dbReference type="Proteomes" id="UP001172155">
    <property type="component" value="Unassembled WGS sequence"/>
</dbReference>
<feature type="region of interest" description="Disordered" evidence="1">
    <location>
        <begin position="257"/>
        <end position="319"/>
    </location>
</feature>
<evidence type="ECO:0000313" key="3">
    <source>
        <dbReference type="EMBL" id="KAK0740490.1"/>
    </source>
</evidence>
<evidence type="ECO:0000256" key="1">
    <source>
        <dbReference type="SAM" id="MobiDB-lite"/>
    </source>
</evidence>
<protein>
    <submittedName>
        <fullName evidence="3">Uncharacterized protein</fullName>
    </submittedName>
</protein>
<accession>A0AA40JZ09</accession>
<keyword evidence="2" id="KW-1133">Transmembrane helix</keyword>
<evidence type="ECO:0000313" key="4">
    <source>
        <dbReference type="Proteomes" id="UP001172155"/>
    </source>
</evidence>
<comment type="caution">
    <text evidence="3">The sequence shown here is derived from an EMBL/GenBank/DDBJ whole genome shotgun (WGS) entry which is preliminary data.</text>
</comment>
<sequence length="319" mass="33795">MKASPRIHGRDSTLEARDDVIVPAVCFSTCNNAYLEAQTVGKTPALCGPESTFIEYYKSCSDCISANTSPDLALEAQKAYLEPKFAQFINFCFEWSAPASTTGTGIRFTSVATDFDTASLESKWSSIGRAASSEGYIVLPTNLVIITTETTSAPTTLPDGRVTSAPVTRVATIPNLSAWKFTVPVSSTTTTTGPPSSPSLPPSGEATSATLAVDQPEANKAWIAGPVIGGIAAVAILGFAGFFLFFIRPRRRAAANGGEKDMTEKAQLHADSIPKPPPQEMEGEVNTYPELPANEVPAAELPAGEIGHDPPRDVSRHEM</sequence>